<dbReference type="Proteomes" id="UP000824469">
    <property type="component" value="Unassembled WGS sequence"/>
</dbReference>
<accession>A0AA38L2B7</accession>
<dbReference type="AlphaFoldDB" id="A0AA38L2B7"/>
<protein>
    <submittedName>
        <fullName evidence="2">Uncharacterized protein</fullName>
    </submittedName>
</protein>
<evidence type="ECO:0000313" key="3">
    <source>
        <dbReference type="Proteomes" id="UP000824469"/>
    </source>
</evidence>
<proteinExistence type="predicted"/>
<feature type="non-terminal residue" evidence="2">
    <location>
        <position position="56"/>
    </location>
</feature>
<organism evidence="2 3">
    <name type="scientific">Taxus chinensis</name>
    <name type="common">Chinese yew</name>
    <name type="synonym">Taxus wallichiana var. chinensis</name>
    <dbReference type="NCBI Taxonomy" id="29808"/>
    <lineage>
        <taxon>Eukaryota</taxon>
        <taxon>Viridiplantae</taxon>
        <taxon>Streptophyta</taxon>
        <taxon>Embryophyta</taxon>
        <taxon>Tracheophyta</taxon>
        <taxon>Spermatophyta</taxon>
        <taxon>Pinopsida</taxon>
        <taxon>Pinidae</taxon>
        <taxon>Conifers II</taxon>
        <taxon>Cupressales</taxon>
        <taxon>Taxaceae</taxon>
        <taxon>Taxus</taxon>
    </lineage>
</organism>
<dbReference type="EMBL" id="JAHRHJ020000007">
    <property type="protein sequence ID" value="KAH9308675.1"/>
    <property type="molecule type" value="Genomic_DNA"/>
</dbReference>
<feature type="compositionally biased region" description="Basic residues" evidence="1">
    <location>
        <begin position="1"/>
        <end position="10"/>
    </location>
</feature>
<reference evidence="2 3" key="1">
    <citation type="journal article" date="2021" name="Nat. Plants">
        <title>The Taxus genome provides insights into paclitaxel biosynthesis.</title>
        <authorList>
            <person name="Xiong X."/>
            <person name="Gou J."/>
            <person name="Liao Q."/>
            <person name="Li Y."/>
            <person name="Zhou Q."/>
            <person name="Bi G."/>
            <person name="Li C."/>
            <person name="Du R."/>
            <person name="Wang X."/>
            <person name="Sun T."/>
            <person name="Guo L."/>
            <person name="Liang H."/>
            <person name="Lu P."/>
            <person name="Wu Y."/>
            <person name="Zhang Z."/>
            <person name="Ro D.K."/>
            <person name="Shang Y."/>
            <person name="Huang S."/>
            <person name="Yan J."/>
        </authorList>
    </citation>
    <scope>NUCLEOTIDE SEQUENCE [LARGE SCALE GENOMIC DNA]</scope>
    <source>
        <strain evidence="2">Ta-2019</strain>
    </source>
</reference>
<evidence type="ECO:0000256" key="1">
    <source>
        <dbReference type="SAM" id="MobiDB-lite"/>
    </source>
</evidence>
<sequence length="56" mass="6205">MPEGSRHRRSSSLGKDEVTHQKASSGLATFLENKEEWIMGKLEAAGRWEFIACLAG</sequence>
<feature type="region of interest" description="Disordered" evidence="1">
    <location>
        <begin position="1"/>
        <end position="25"/>
    </location>
</feature>
<comment type="caution">
    <text evidence="2">The sequence shown here is derived from an EMBL/GenBank/DDBJ whole genome shotgun (WGS) entry which is preliminary data.</text>
</comment>
<gene>
    <name evidence="2" type="ORF">KI387_036586</name>
</gene>
<evidence type="ECO:0000313" key="2">
    <source>
        <dbReference type="EMBL" id="KAH9308675.1"/>
    </source>
</evidence>
<keyword evidence="3" id="KW-1185">Reference proteome</keyword>
<name>A0AA38L2B7_TAXCH</name>